<proteinExistence type="predicted"/>
<evidence type="ECO:0000313" key="3">
    <source>
        <dbReference type="Proteomes" id="UP000250166"/>
    </source>
</evidence>
<organism evidence="2 3">
    <name type="scientific">Helicobacter fennelliae</name>
    <dbReference type="NCBI Taxonomy" id="215"/>
    <lineage>
        <taxon>Bacteria</taxon>
        <taxon>Pseudomonadati</taxon>
        <taxon>Campylobacterota</taxon>
        <taxon>Epsilonproteobacteria</taxon>
        <taxon>Campylobacterales</taxon>
        <taxon>Helicobacteraceae</taxon>
        <taxon>Helicobacter</taxon>
    </lineage>
</organism>
<protein>
    <submittedName>
        <fullName evidence="2">META domain</fullName>
    </submittedName>
</protein>
<gene>
    <name evidence="2" type="ORF">NCTC13102_01147</name>
</gene>
<evidence type="ECO:0000259" key="1">
    <source>
        <dbReference type="Pfam" id="PF03724"/>
    </source>
</evidence>
<dbReference type="RefSeq" id="WP_023949360.1">
    <property type="nucleotide sequence ID" value="NZ_JAERIV010000004.1"/>
</dbReference>
<dbReference type="EMBL" id="UAWL01000006">
    <property type="protein sequence ID" value="SQB98682.1"/>
    <property type="molecule type" value="Genomic_DNA"/>
</dbReference>
<dbReference type="Gene3D" id="2.40.128.270">
    <property type="match status" value="1"/>
</dbReference>
<dbReference type="Pfam" id="PF03724">
    <property type="entry name" value="META"/>
    <property type="match status" value="1"/>
</dbReference>
<feature type="domain" description="DUF306" evidence="1">
    <location>
        <begin position="38"/>
        <end position="144"/>
    </location>
</feature>
<evidence type="ECO:0000313" key="2">
    <source>
        <dbReference type="EMBL" id="SQB98682.1"/>
    </source>
</evidence>
<sequence length="158" mass="17582">MKNFFQKFIFHLIALALCLDSGFAFQSLVAINAYSLMSESRWEVESMQMGEYEFVIPNDVENAYLTFSQSGSGQNNISGIVGCNNYLSSFEIQGNGKYITILPGVLSKKMCDGIAMNIETIFTKHFVGGFVVMGDEESITLVGKNFKIRLVPSLFDEP</sequence>
<accession>A0A2X3B4F3</accession>
<dbReference type="Proteomes" id="UP000250166">
    <property type="component" value="Unassembled WGS sequence"/>
</dbReference>
<dbReference type="AlphaFoldDB" id="A0A2X3B4F3"/>
<reference evidence="2 3" key="1">
    <citation type="submission" date="2018-06" db="EMBL/GenBank/DDBJ databases">
        <authorList>
            <consortium name="Pathogen Informatics"/>
            <person name="Doyle S."/>
        </authorList>
    </citation>
    <scope>NUCLEOTIDE SEQUENCE [LARGE SCALE GENOMIC DNA]</scope>
    <source>
        <strain evidence="2 3">NCTC13102</strain>
    </source>
</reference>
<name>A0A2X3B4F3_9HELI</name>
<dbReference type="InterPro" id="IPR038670">
    <property type="entry name" value="HslJ-like_sf"/>
</dbReference>
<dbReference type="InterPro" id="IPR005184">
    <property type="entry name" value="DUF306_Meta_HslJ"/>
</dbReference>